<accession>A0A238FIA1</accession>
<keyword evidence="2" id="KW-0472">Membrane</keyword>
<dbReference type="Proteomes" id="UP000198372">
    <property type="component" value="Unassembled WGS sequence"/>
</dbReference>
<dbReference type="EMBL" id="FMSP01000007">
    <property type="protein sequence ID" value="SCV71594.1"/>
    <property type="molecule type" value="Genomic_DNA"/>
</dbReference>
<proteinExistence type="predicted"/>
<gene>
    <name evidence="4" type="ORF">BQ2448_3182</name>
</gene>
<feature type="transmembrane region" description="Helical" evidence="2">
    <location>
        <begin position="255"/>
        <end position="274"/>
    </location>
</feature>
<sequence>MRLPLLTSAFLFASTAQAAVKVQVPSTALANLLRPAAPETIRGQTVARDTFALTILANTTHALVSFEIPEGVKLGWIALASGFGSAMKNSAMVILWPSRDRSRFILSPRASPSGWGLPVAYTEDFSAYFQQVDAFDLISNNAGYRASFIRPLTFPPSQNVYPASAINSLALDTPNPKQPIVVALSAVPPTADDPRSTFTMHDHSFILTMNLARLYLRKSQLSSETPDPVDHSDPADPAAPVDISDDEDKFPSETLILIMAIVVWTLVAPIGILVPRFCRAHPKWFGYHATFQGWIVFPSTIVIVVFGMIAGRPPTDTITRTHQFLGLALGTLLLLQVTLGLLARRTLPPVEPPSAHYGGTKVFTRTLSQVIHMVLGVSILLLGFAQTQVGLALYARGTLATLYLAGEFTGCRKLCAGIFLLLFFSSLVELVRTRHREGRSWSKSIFGLGRTSASRPRLRINLRPMNDSRPSFVMEGGPNAVSAMQDEKRPSSLQSGQSIHFSSLHDRSYSQGGSASDFDSDTKALVPRAK</sequence>
<organism evidence="4 5">
    <name type="scientific">Microbotryum intermedium</name>
    <dbReference type="NCBI Taxonomy" id="269621"/>
    <lineage>
        <taxon>Eukaryota</taxon>
        <taxon>Fungi</taxon>
        <taxon>Dikarya</taxon>
        <taxon>Basidiomycota</taxon>
        <taxon>Pucciniomycotina</taxon>
        <taxon>Microbotryomycetes</taxon>
        <taxon>Microbotryales</taxon>
        <taxon>Microbotryaceae</taxon>
        <taxon>Microbotryum</taxon>
    </lineage>
</organism>
<dbReference type="OrthoDB" id="19261at2759"/>
<name>A0A238FIA1_9BASI</name>
<keyword evidence="5" id="KW-1185">Reference proteome</keyword>
<dbReference type="Gene3D" id="2.60.40.1210">
    <property type="entry name" value="Cellobiose dehydrogenase, cytochrome domain"/>
    <property type="match status" value="1"/>
</dbReference>
<feature type="transmembrane region" description="Helical" evidence="2">
    <location>
        <begin position="414"/>
        <end position="431"/>
    </location>
</feature>
<feature type="transmembrane region" description="Helical" evidence="2">
    <location>
        <begin position="294"/>
        <end position="311"/>
    </location>
</feature>
<protein>
    <submittedName>
        <fullName evidence="4">BQ2448_3182 protein</fullName>
    </submittedName>
</protein>
<dbReference type="AlphaFoldDB" id="A0A238FIA1"/>
<feature type="region of interest" description="Disordered" evidence="1">
    <location>
        <begin position="466"/>
        <end position="530"/>
    </location>
</feature>
<feature type="transmembrane region" description="Helical" evidence="2">
    <location>
        <begin position="323"/>
        <end position="343"/>
    </location>
</feature>
<dbReference type="PANTHER" id="PTHR47797">
    <property type="entry name" value="DEHYDROGENASE, PUTATIVE (AFU_ORTHOLOGUE AFUA_8G05805)-RELATED"/>
    <property type="match status" value="1"/>
</dbReference>
<evidence type="ECO:0000313" key="5">
    <source>
        <dbReference type="Proteomes" id="UP000198372"/>
    </source>
</evidence>
<dbReference type="SUPFAM" id="SSF49344">
    <property type="entry name" value="CBD9-like"/>
    <property type="match status" value="1"/>
</dbReference>
<evidence type="ECO:0000313" key="4">
    <source>
        <dbReference type="EMBL" id="SCV71594.1"/>
    </source>
</evidence>
<reference evidence="5" key="1">
    <citation type="submission" date="2016-09" db="EMBL/GenBank/DDBJ databases">
        <authorList>
            <person name="Jeantristanb JTB J.-T."/>
            <person name="Ricardo R."/>
        </authorList>
    </citation>
    <scope>NUCLEOTIDE SEQUENCE [LARGE SCALE GENOMIC DNA]</scope>
</reference>
<dbReference type="STRING" id="269621.A0A238FIA1"/>
<evidence type="ECO:0000256" key="3">
    <source>
        <dbReference type="SAM" id="SignalP"/>
    </source>
</evidence>
<keyword evidence="2" id="KW-1133">Transmembrane helix</keyword>
<feature type="compositionally biased region" description="Polar residues" evidence="1">
    <location>
        <begin position="491"/>
        <end position="501"/>
    </location>
</feature>
<dbReference type="PANTHER" id="PTHR47797:SF3">
    <property type="entry name" value="CYTOCHROME B561 DOMAIN-CONTAINING PROTEIN"/>
    <property type="match status" value="1"/>
</dbReference>
<feature type="chain" id="PRO_5012489277" evidence="3">
    <location>
        <begin position="19"/>
        <end position="530"/>
    </location>
</feature>
<evidence type="ECO:0000256" key="1">
    <source>
        <dbReference type="SAM" id="MobiDB-lite"/>
    </source>
</evidence>
<evidence type="ECO:0000256" key="2">
    <source>
        <dbReference type="SAM" id="Phobius"/>
    </source>
</evidence>
<feature type="signal peptide" evidence="3">
    <location>
        <begin position="1"/>
        <end position="18"/>
    </location>
</feature>
<dbReference type="Gene3D" id="1.20.120.1770">
    <property type="match status" value="1"/>
</dbReference>
<feature type="transmembrane region" description="Helical" evidence="2">
    <location>
        <begin position="370"/>
        <end position="394"/>
    </location>
</feature>
<feature type="region of interest" description="Disordered" evidence="1">
    <location>
        <begin position="222"/>
        <end position="244"/>
    </location>
</feature>
<keyword evidence="3" id="KW-0732">Signal</keyword>
<keyword evidence="2" id="KW-0812">Transmembrane</keyword>